<dbReference type="InterPro" id="IPR036237">
    <property type="entry name" value="Xyl_isomerase-like_sf"/>
</dbReference>
<dbReference type="SUPFAM" id="SSF51658">
    <property type="entry name" value="Xylose isomerase-like"/>
    <property type="match status" value="1"/>
</dbReference>
<gene>
    <name evidence="1" type="ORF">L5014_21060</name>
</gene>
<dbReference type="PANTHER" id="PTHR42194:SF1">
    <property type="entry name" value="UPF0276 PROTEIN HI_1600"/>
    <property type="match status" value="1"/>
</dbReference>
<dbReference type="AlphaFoldDB" id="A0A9X1UIT8"/>
<dbReference type="PANTHER" id="PTHR42194">
    <property type="entry name" value="UPF0276 PROTEIN HI_1600"/>
    <property type="match status" value="1"/>
</dbReference>
<reference evidence="1" key="1">
    <citation type="submission" date="2022-01" db="EMBL/GenBank/DDBJ databases">
        <title>Genome sequence and assembly of Parabukholderia sp. RG36.</title>
        <authorList>
            <person name="Chhetri G."/>
        </authorList>
    </citation>
    <scope>NUCLEOTIDE SEQUENCE</scope>
    <source>
        <strain evidence="1">RG36</strain>
    </source>
</reference>
<name>A0A9X1UIT8_9BURK</name>
<protein>
    <submittedName>
        <fullName evidence="1">DUF692 domain-containing protein</fullName>
    </submittedName>
</protein>
<dbReference type="Pfam" id="PF05114">
    <property type="entry name" value="MbnB_TglH_ChrH"/>
    <property type="match status" value="1"/>
</dbReference>
<evidence type="ECO:0000313" key="2">
    <source>
        <dbReference type="Proteomes" id="UP001139308"/>
    </source>
</evidence>
<sequence>MSRDMNRDMYGAMFGGERLDASRDTGLDTGLDTRRRRERAHGMCTMMMHPHSCTSPAQGVGIGLRHAHYGAFMQAPQPVGWVEVHSENYFGDGGYDLHVLETVRRDLPVSLHGVGLGLGSAAPLDEAHLARLKRLVERIEPALVSEHLCWGATPHAALHDLLPMSLTQASLDHLCARVAQMQDTLRRRVLIENVSTYVRFRDDTQGETAFLAELARRTGCGVLLDVNNLYVNQCNHGEDALEAMAALPREVVGELHLAGHRVTATAMIDDHGSRVAPDVWTLYEAALRRFGPVPTLIEWDTAVPPLDVLLDEARLARECMTRIARITHEPLASGQVRT</sequence>
<organism evidence="1 2">
    <name type="scientific">Paraburkholderia tagetis</name>
    <dbReference type="NCBI Taxonomy" id="2913261"/>
    <lineage>
        <taxon>Bacteria</taxon>
        <taxon>Pseudomonadati</taxon>
        <taxon>Pseudomonadota</taxon>
        <taxon>Betaproteobacteria</taxon>
        <taxon>Burkholderiales</taxon>
        <taxon>Burkholderiaceae</taxon>
        <taxon>Paraburkholderia</taxon>
    </lineage>
</organism>
<dbReference type="InterPro" id="IPR007801">
    <property type="entry name" value="MbnB/TglH/ChrH"/>
</dbReference>
<proteinExistence type="predicted"/>
<dbReference type="Proteomes" id="UP001139308">
    <property type="component" value="Unassembled WGS sequence"/>
</dbReference>
<evidence type="ECO:0000313" key="1">
    <source>
        <dbReference type="EMBL" id="MCG5075833.1"/>
    </source>
</evidence>
<dbReference type="EMBL" id="JAKLJA010000019">
    <property type="protein sequence ID" value="MCG5075833.1"/>
    <property type="molecule type" value="Genomic_DNA"/>
</dbReference>
<accession>A0A9X1UIT8</accession>
<keyword evidence="2" id="KW-1185">Reference proteome</keyword>
<comment type="caution">
    <text evidence="1">The sequence shown here is derived from an EMBL/GenBank/DDBJ whole genome shotgun (WGS) entry which is preliminary data.</text>
</comment>
<dbReference type="Gene3D" id="3.20.20.150">
    <property type="entry name" value="Divalent-metal-dependent TIM barrel enzymes"/>
    <property type="match status" value="1"/>
</dbReference>
<dbReference type="NCBIfam" id="NF003818">
    <property type="entry name" value="PRK05409.1"/>
    <property type="match status" value="1"/>
</dbReference>